<reference evidence="1 2" key="1">
    <citation type="submission" date="2019-03" db="EMBL/GenBank/DDBJ databases">
        <title>Metabolic potential of uncultured bacteria and archaea associated with petroleum seepage in deep-sea sediments.</title>
        <authorList>
            <person name="Dong X."/>
            <person name="Hubert C."/>
        </authorList>
    </citation>
    <scope>NUCLEOTIDE SEQUENCE [LARGE SCALE GENOMIC DNA]</scope>
    <source>
        <strain evidence="1">E44_bin7</strain>
    </source>
</reference>
<sequence length="315" mass="36641">MYIRPEDQLLLCCARTKLSKDNADKITKLVNNSLDWDYLLQISKSHGLAPLLYYHLHRIDLDHQIPQSIMDQLHNIYYSNLARNIPLSCELNEILNVFKKKGIPVVVLRGLSLAQTIYNNIALRVTADIDLLVQKKDLPRVAKTLFELKFRSPQFGLLTDEYSAELCFAKQTAAGSKYLGSVYIDVHQDITSSIRLKEIIKTDTERVITRARLIRTNSANMLVMVPEDLVLHLTLRHCFQKLFRLCDIAEVIKLKKNELNWQSLLQKTKENRLSIIMYYTLYYARQLLEAPVPDEVLKELTPNWYRKKLLDNLLI</sequence>
<dbReference type="Pfam" id="PF14907">
    <property type="entry name" value="NTP_transf_5"/>
    <property type="match status" value="1"/>
</dbReference>
<comment type="caution">
    <text evidence="1">The sequence shown here is derived from an EMBL/GenBank/DDBJ whole genome shotgun (WGS) entry which is preliminary data.</text>
</comment>
<dbReference type="InterPro" id="IPR039498">
    <property type="entry name" value="NTP_transf_5"/>
</dbReference>
<protein>
    <recommendedName>
        <fullName evidence="3">Nucleotidyltransferase family protein</fullName>
    </recommendedName>
</protein>
<dbReference type="Proteomes" id="UP000316360">
    <property type="component" value="Unassembled WGS sequence"/>
</dbReference>
<name>A0A523S0W4_UNCAE</name>
<gene>
    <name evidence="1" type="ORF">E3J84_02610</name>
</gene>
<accession>A0A523S0W4</accession>
<evidence type="ECO:0008006" key="3">
    <source>
        <dbReference type="Google" id="ProtNLM"/>
    </source>
</evidence>
<dbReference type="AlphaFoldDB" id="A0A523S0W4"/>
<evidence type="ECO:0000313" key="2">
    <source>
        <dbReference type="Proteomes" id="UP000316360"/>
    </source>
</evidence>
<proteinExistence type="predicted"/>
<dbReference type="EMBL" id="SOKJ01000137">
    <property type="protein sequence ID" value="TET11644.1"/>
    <property type="molecule type" value="Genomic_DNA"/>
</dbReference>
<evidence type="ECO:0000313" key="1">
    <source>
        <dbReference type="EMBL" id="TET11644.1"/>
    </source>
</evidence>
<organism evidence="1 2">
    <name type="scientific">Aerophobetes bacterium</name>
    <dbReference type="NCBI Taxonomy" id="2030807"/>
    <lineage>
        <taxon>Bacteria</taxon>
        <taxon>Candidatus Aerophobota</taxon>
    </lineage>
</organism>